<evidence type="ECO:0000313" key="2">
    <source>
        <dbReference type="Proteomes" id="UP000827092"/>
    </source>
</evidence>
<dbReference type="EMBL" id="JAFNEN010005151">
    <property type="protein sequence ID" value="KAG8170601.1"/>
    <property type="molecule type" value="Genomic_DNA"/>
</dbReference>
<evidence type="ECO:0000313" key="1">
    <source>
        <dbReference type="EMBL" id="KAG8170601.1"/>
    </source>
</evidence>
<accession>A0AAV6TGA2</accession>
<proteinExistence type="predicted"/>
<name>A0AAV6TGA2_9ARAC</name>
<keyword evidence="2" id="KW-1185">Reference proteome</keyword>
<reference evidence="1 2" key="1">
    <citation type="journal article" date="2022" name="Nat. Ecol. Evol.">
        <title>A masculinizing supergene underlies an exaggerated male reproductive morph in a spider.</title>
        <authorList>
            <person name="Hendrickx F."/>
            <person name="De Corte Z."/>
            <person name="Sonet G."/>
            <person name="Van Belleghem S.M."/>
            <person name="Kostlbacher S."/>
            <person name="Vangestel C."/>
        </authorList>
    </citation>
    <scope>NUCLEOTIDE SEQUENCE [LARGE SCALE GENOMIC DNA]</scope>
    <source>
        <strain evidence="1">W744_W776</strain>
    </source>
</reference>
<dbReference type="AlphaFoldDB" id="A0AAV6TGA2"/>
<sequence>MRCDKRARAGRPCTRTTPRVAEVIPEETICRAQSGRDRHVTVKAIGRQEVIDGSDVRFSGVPRLTPKEV</sequence>
<dbReference type="Proteomes" id="UP000827092">
    <property type="component" value="Unassembled WGS sequence"/>
</dbReference>
<comment type="caution">
    <text evidence="1">The sequence shown here is derived from an EMBL/GenBank/DDBJ whole genome shotgun (WGS) entry which is preliminary data.</text>
</comment>
<gene>
    <name evidence="1" type="ORF">JTE90_000034</name>
</gene>
<protein>
    <submittedName>
        <fullName evidence="1">Uncharacterized protein</fullName>
    </submittedName>
</protein>
<organism evidence="1 2">
    <name type="scientific">Oedothorax gibbosus</name>
    <dbReference type="NCBI Taxonomy" id="931172"/>
    <lineage>
        <taxon>Eukaryota</taxon>
        <taxon>Metazoa</taxon>
        <taxon>Ecdysozoa</taxon>
        <taxon>Arthropoda</taxon>
        <taxon>Chelicerata</taxon>
        <taxon>Arachnida</taxon>
        <taxon>Araneae</taxon>
        <taxon>Araneomorphae</taxon>
        <taxon>Entelegynae</taxon>
        <taxon>Araneoidea</taxon>
        <taxon>Linyphiidae</taxon>
        <taxon>Erigoninae</taxon>
        <taxon>Oedothorax</taxon>
    </lineage>
</organism>